<feature type="signal peptide" evidence="8">
    <location>
        <begin position="1"/>
        <end position="17"/>
    </location>
</feature>
<evidence type="ECO:0000313" key="9">
    <source>
        <dbReference type="EMBL" id="KAE8359624.1"/>
    </source>
</evidence>
<keyword evidence="8" id="KW-0732">Signal</keyword>
<evidence type="ECO:0000256" key="3">
    <source>
        <dbReference type="ARBA" id="ARBA00022679"/>
    </source>
</evidence>
<reference evidence="9 10" key="1">
    <citation type="submission" date="2019-04" db="EMBL/GenBank/DDBJ databases">
        <title>Friends and foes A comparative genomics studyof 23 Aspergillus species from section Flavi.</title>
        <authorList>
            <consortium name="DOE Joint Genome Institute"/>
            <person name="Kjaerbolling I."/>
            <person name="Vesth T."/>
            <person name="Frisvad J.C."/>
            <person name="Nybo J.L."/>
            <person name="Theobald S."/>
            <person name="Kildgaard S."/>
            <person name="Isbrandt T."/>
            <person name="Kuo A."/>
            <person name="Sato A."/>
            <person name="Lyhne E.K."/>
            <person name="Kogle M.E."/>
            <person name="Wiebenga A."/>
            <person name="Kun R.S."/>
            <person name="Lubbers R.J."/>
            <person name="Makela M.R."/>
            <person name="Barry K."/>
            <person name="Chovatia M."/>
            <person name="Clum A."/>
            <person name="Daum C."/>
            <person name="Haridas S."/>
            <person name="He G."/>
            <person name="LaButti K."/>
            <person name="Lipzen A."/>
            <person name="Mondo S."/>
            <person name="Riley R."/>
            <person name="Salamov A."/>
            <person name="Simmons B.A."/>
            <person name="Magnuson J.K."/>
            <person name="Henrissat B."/>
            <person name="Mortensen U.H."/>
            <person name="Larsen T.O."/>
            <person name="Devries R.P."/>
            <person name="Grigoriev I.V."/>
            <person name="Machida M."/>
            <person name="Baker S.E."/>
            <person name="Andersen M.R."/>
        </authorList>
    </citation>
    <scope>NUCLEOTIDE SEQUENCE [LARGE SCALE GENOMIC DNA]</scope>
    <source>
        <strain evidence="9 10">CBS 763.97</strain>
    </source>
</reference>
<sequence>MWCFFLVECAFMYECCGEQLFTLSSAKGELDPPLPRLRLIGQNDLPLVEVFVPCCGETLDIILDTVRAACASDYPTARFLRPNLSYHSPGNLNYGLFEIKRPFPPEFIAIMDADCMPTPDFLRATLPHMLTQPKLAIVGSAQYYYNLPDGDPLNQALDYYSAIKILQLNRLGKSFASGSGCSILTQSGDQILVLTEMVQLGLIPASFEGHVFQTSRHKVEVSELMLSWSPSTSNAIPRRYRPALAWIGFGLTWKIVARYMMNIFIPLALASGQQLVPTTLLRLQMGLAVSYISAFWLYEWLRPAHTGFRFLATRECRTNSSFQFPILTLSLRTHSSGNQPARSGVTGSTQNPWNLPTAPYSIWSCYSKNHESDQLFTRVAWPPMLLLCYLTLTSSFTPLRCSIWPLRYPNRGLALGPHPNHPQAVFPREEVRLAVMNRQRPPLGQFYHLVLVPVVLAALVSFALVI</sequence>
<gene>
    <name evidence="9" type="ORF">BDV27DRAFT_149417</name>
</gene>
<dbReference type="RefSeq" id="XP_031922705.1">
    <property type="nucleotide sequence ID" value="XM_032071043.1"/>
</dbReference>
<proteinExistence type="predicted"/>
<dbReference type="EMBL" id="ML737815">
    <property type="protein sequence ID" value="KAE8359624.1"/>
    <property type="molecule type" value="Genomic_DNA"/>
</dbReference>
<keyword evidence="6 7" id="KW-0472">Membrane</keyword>
<name>A0A5N6ZPS6_9EURO</name>
<evidence type="ECO:0000256" key="6">
    <source>
        <dbReference type="ARBA" id="ARBA00023136"/>
    </source>
</evidence>
<dbReference type="PANTHER" id="PTHR43867:SF7">
    <property type="entry name" value="CELLULOSE SYNTHASE (EUROFUNG)"/>
    <property type="match status" value="1"/>
</dbReference>
<keyword evidence="3" id="KW-0808">Transferase</keyword>
<dbReference type="InterPro" id="IPR050321">
    <property type="entry name" value="Glycosyltr_2/OpgH_subfam"/>
</dbReference>
<dbReference type="GeneID" id="43655489"/>
<dbReference type="Proteomes" id="UP000326268">
    <property type="component" value="Unassembled WGS sequence"/>
</dbReference>
<keyword evidence="4 7" id="KW-0812">Transmembrane</keyword>
<evidence type="ECO:0000256" key="7">
    <source>
        <dbReference type="SAM" id="Phobius"/>
    </source>
</evidence>
<keyword evidence="10" id="KW-1185">Reference proteome</keyword>
<dbReference type="OrthoDB" id="72851at2759"/>
<evidence type="ECO:0000256" key="5">
    <source>
        <dbReference type="ARBA" id="ARBA00022989"/>
    </source>
</evidence>
<keyword evidence="2" id="KW-0328">Glycosyltransferase</keyword>
<evidence type="ECO:0000256" key="1">
    <source>
        <dbReference type="ARBA" id="ARBA00004141"/>
    </source>
</evidence>
<organism evidence="9 10">
    <name type="scientific">Aspergillus caelatus</name>
    <dbReference type="NCBI Taxonomy" id="61420"/>
    <lineage>
        <taxon>Eukaryota</taxon>
        <taxon>Fungi</taxon>
        <taxon>Dikarya</taxon>
        <taxon>Ascomycota</taxon>
        <taxon>Pezizomycotina</taxon>
        <taxon>Eurotiomycetes</taxon>
        <taxon>Eurotiomycetidae</taxon>
        <taxon>Eurotiales</taxon>
        <taxon>Aspergillaceae</taxon>
        <taxon>Aspergillus</taxon>
        <taxon>Aspergillus subgen. Circumdati</taxon>
    </lineage>
</organism>
<dbReference type="InterPro" id="IPR029044">
    <property type="entry name" value="Nucleotide-diphossugar_trans"/>
</dbReference>
<evidence type="ECO:0008006" key="11">
    <source>
        <dbReference type="Google" id="ProtNLM"/>
    </source>
</evidence>
<feature type="chain" id="PRO_5024908104" description="Nucleotide-diphospho-sugar transferase" evidence="8">
    <location>
        <begin position="18"/>
        <end position="466"/>
    </location>
</feature>
<keyword evidence="5 7" id="KW-1133">Transmembrane helix</keyword>
<dbReference type="AlphaFoldDB" id="A0A5N6ZPS6"/>
<evidence type="ECO:0000256" key="4">
    <source>
        <dbReference type="ARBA" id="ARBA00022692"/>
    </source>
</evidence>
<evidence type="ECO:0000256" key="2">
    <source>
        <dbReference type="ARBA" id="ARBA00022676"/>
    </source>
</evidence>
<evidence type="ECO:0000256" key="8">
    <source>
        <dbReference type="SAM" id="SignalP"/>
    </source>
</evidence>
<dbReference type="PANTHER" id="PTHR43867">
    <property type="entry name" value="CELLULOSE SYNTHASE CATALYTIC SUBUNIT A [UDP-FORMING]"/>
    <property type="match status" value="1"/>
</dbReference>
<accession>A0A5N6ZPS6</accession>
<protein>
    <recommendedName>
        <fullName evidence="11">Nucleotide-diphospho-sugar transferase</fullName>
    </recommendedName>
</protein>
<dbReference type="SUPFAM" id="SSF53448">
    <property type="entry name" value="Nucleotide-diphospho-sugar transferases"/>
    <property type="match status" value="1"/>
</dbReference>
<dbReference type="GO" id="GO:0016020">
    <property type="term" value="C:membrane"/>
    <property type="evidence" value="ECO:0007669"/>
    <property type="project" value="UniProtKB-SubCell"/>
</dbReference>
<feature type="transmembrane region" description="Helical" evidence="7">
    <location>
        <begin position="446"/>
        <end position="465"/>
    </location>
</feature>
<dbReference type="Gene3D" id="3.90.550.10">
    <property type="entry name" value="Spore Coat Polysaccharide Biosynthesis Protein SpsA, Chain A"/>
    <property type="match status" value="1"/>
</dbReference>
<evidence type="ECO:0000313" key="10">
    <source>
        <dbReference type="Proteomes" id="UP000326268"/>
    </source>
</evidence>
<comment type="subcellular location">
    <subcellularLocation>
        <location evidence="1">Membrane</location>
        <topology evidence="1">Multi-pass membrane protein</topology>
    </subcellularLocation>
</comment>
<dbReference type="GO" id="GO:0016757">
    <property type="term" value="F:glycosyltransferase activity"/>
    <property type="evidence" value="ECO:0007669"/>
    <property type="project" value="UniProtKB-KW"/>
</dbReference>